<dbReference type="AlphaFoldDB" id="A0A540WDE6"/>
<evidence type="ECO:0000256" key="2">
    <source>
        <dbReference type="SAM" id="MobiDB-lite"/>
    </source>
</evidence>
<dbReference type="InterPro" id="IPR006530">
    <property type="entry name" value="YD"/>
</dbReference>
<feature type="compositionally biased region" description="Basic and acidic residues" evidence="2">
    <location>
        <begin position="644"/>
        <end position="657"/>
    </location>
</feature>
<organism evidence="4 5">
    <name type="scientific">Kitasatospora acidiphila</name>
    <dbReference type="NCBI Taxonomy" id="2567942"/>
    <lineage>
        <taxon>Bacteria</taxon>
        <taxon>Bacillati</taxon>
        <taxon>Actinomycetota</taxon>
        <taxon>Actinomycetes</taxon>
        <taxon>Kitasatosporales</taxon>
        <taxon>Streptomycetaceae</taxon>
        <taxon>Kitasatospora</taxon>
    </lineage>
</organism>
<feature type="region of interest" description="Disordered" evidence="2">
    <location>
        <begin position="631"/>
        <end position="665"/>
    </location>
</feature>
<dbReference type="NCBIfam" id="TIGR03696">
    <property type="entry name" value="Rhs_assc_core"/>
    <property type="match status" value="1"/>
</dbReference>
<evidence type="ECO:0000259" key="3">
    <source>
        <dbReference type="Pfam" id="PF25023"/>
    </source>
</evidence>
<dbReference type="PANTHER" id="PTHR32305:SF17">
    <property type="entry name" value="TRNA NUCLEASE WAPA"/>
    <property type="match status" value="1"/>
</dbReference>
<accession>A0A540WDE6</accession>
<reference evidence="4 5" key="1">
    <citation type="submission" date="2019-06" db="EMBL/GenBank/DDBJ databases">
        <title>Description of Kitasatospora acidophila sp. nov. isolated from pine grove soil, and reclassification of Streptomyces novaecaesareae to Kitasatospora novaeceasareae comb. nov.</title>
        <authorList>
            <person name="Kim M.J."/>
        </authorList>
    </citation>
    <scope>NUCLEOTIDE SEQUENCE [LARGE SCALE GENOMIC DNA]</scope>
    <source>
        <strain evidence="4 5">MMS16-CNU292</strain>
    </source>
</reference>
<comment type="caution">
    <text evidence="4">The sequence shown here is derived from an EMBL/GenBank/DDBJ whole genome shotgun (WGS) entry which is preliminary data.</text>
</comment>
<dbReference type="InterPro" id="IPR022385">
    <property type="entry name" value="Rhs_assc_core"/>
</dbReference>
<feature type="region of interest" description="Disordered" evidence="2">
    <location>
        <begin position="746"/>
        <end position="766"/>
    </location>
</feature>
<feature type="region of interest" description="Disordered" evidence="2">
    <location>
        <begin position="209"/>
        <end position="270"/>
    </location>
</feature>
<dbReference type="Gene3D" id="2.180.10.10">
    <property type="entry name" value="RHS repeat-associated core"/>
    <property type="match status" value="1"/>
</dbReference>
<name>A0A540WDE6_9ACTN</name>
<feature type="compositionally biased region" description="Low complexity" evidence="2">
    <location>
        <begin position="209"/>
        <end position="222"/>
    </location>
</feature>
<feature type="compositionally biased region" description="Polar residues" evidence="2">
    <location>
        <begin position="223"/>
        <end position="235"/>
    </location>
</feature>
<keyword evidence="5" id="KW-1185">Reference proteome</keyword>
<dbReference type="Proteomes" id="UP000319103">
    <property type="component" value="Unassembled WGS sequence"/>
</dbReference>
<evidence type="ECO:0000313" key="5">
    <source>
        <dbReference type="Proteomes" id="UP000319103"/>
    </source>
</evidence>
<dbReference type="EMBL" id="VIGB01000003">
    <property type="protein sequence ID" value="TQF06414.1"/>
    <property type="molecule type" value="Genomic_DNA"/>
</dbReference>
<feature type="compositionally biased region" description="Low complexity" evidence="2">
    <location>
        <begin position="248"/>
        <end position="270"/>
    </location>
</feature>
<dbReference type="PANTHER" id="PTHR32305">
    <property type="match status" value="1"/>
</dbReference>
<dbReference type="InterPro" id="IPR056823">
    <property type="entry name" value="TEN-like_YD-shell"/>
</dbReference>
<keyword evidence="1" id="KW-0677">Repeat</keyword>
<feature type="domain" description="Teneurin-like YD-shell" evidence="3">
    <location>
        <begin position="369"/>
        <end position="466"/>
    </location>
</feature>
<protein>
    <recommendedName>
        <fullName evidence="3">Teneurin-like YD-shell domain-containing protein</fullName>
    </recommendedName>
</protein>
<dbReference type="InterPro" id="IPR050708">
    <property type="entry name" value="T6SS_VgrG/RHS"/>
</dbReference>
<proteinExistence type="predicted"/>
<evidence type="ECO:0000256" key="1">
    <source>
        <dbReference type="ARBA" id="ARBA00022737"/>
    </source>
</evidence>
<dbReference type="Pfam" id="PF25023">
    <property type="entry name" value="TEN_YD-shell"/>
    <property type="match status" value="1"/>
</dbReference>
<dbReference type="NCBIfam" id="TIGR01643">
    <property type="entry name" value="YD_repeat_2x"/>
    <property type="match status" value="1"/>
</dbReference>
<sequence>MKTTTYPTHPGMPAETVGYNYGYTGVLTSDGGNDYLVDKVIYDAYGRPTRTTLGAPGAEVVSTQQYDDATGRVLNSWVDRQTGTVSADQTTYTYNPSGQITSASDNQDATTTDNQCYTYDYLGRLTNAWTDTQGTVTRPTGTWTDSSGAQFGTGTSVSVPNVGTCTNANGPAKPSSGGLSIGGPAPYWQTYGYDSTGNRTTLVQHDITGNSTNDTTTTQTFNAPKTLNTPTSAPNTGGGPGGPHALLSTSTKSASGTTASSYQYDPSGNTTAITSTSGTTTLSWDGEDHLASVTATSQASGTSYLYDADGNQLIRRDPGKTTLNLGSDELTLNSDGSLSDVRYYQAPGGMTVTRTSTGGNAGTLMYQAADPHGTNSVQITADTTQAVTRRRMDPFGNPRGTQPQASAWAGDKGFVGGTLDPATSLTNLGAREYDPVHGRFLNPDPILAAASPQQWNGYAYSGNDPVDSSDPTGLCPADLCGIGTPIGGTGSSPDNPTRYVTTPSAGTGDGNSDVGYGDNSVDSQTMSDFVTSAHKYRNGDKGVRSGTSHKEFSRIARMVNPDTTPGWAAFQMWKYGATDEEIKYFLAHMPEFLDCSSKGADNVLGDMCDSPFGLSPAGTFSEAAMGLAAADPEGDGDAAAAAGRAEEDASGKLRPVDETGESSAARDLRECLYGTNSFIGSTPVRPGRPPSVRSIRVLILRLVRENPAWGYRSIMERWVQTCRHELLDRTLIWNERHLRHALRESEHHHNAHRPHQAMKPGSAPACGPEPITDPRRIASLDIRRHDRLGGVIHEYRHAA</sequence>
<feature type="region of interest" description="Disordered" evidence="2">
    <location>
        <begin position="88"/>
        <end position="110"/>
    </location>
</feature>
<dbReference type="OrthoDB" id="291011at2"/>
<evidence type="ECO:0000313" key="4">
    <source>
        <dbReference type="EMBL" id="TQF06414.1"/>
    </source>
</evidence>
<gene>
    <name evidence="4" type="ORF">E6W39_34670</name>
</gene>